<gene>
    <name evidence="6" type="ORF">SD1D_0117</name>
</gene>
<dbReference type="PANTHER" id="PTHR47504">
    <property type="entry name" value="RIGHT ORIGIN-BINDING PROTEIN"/>
    <property type="match status" value="1"/>
</dbReference>
<dbReference type="Pfam" id="PF12833">
    <property type="entry name" value="HTH_18"/>
    <property type="match status" value="1"/>
</dbReference>
<reference evidence="7" key="1">
    <citation type="submission" date="2015-09" db="EMBL/GenBank/DDBJ databases">
        <authorList>
            <person name="Wibberg D."/>
        </authorList>
    </citation>
    <scope>NUCLEOTIDE SEQUENCE [LARGE SCALE GENOMIC DNA]</scope>
    <source>
        <strain evidence="7">SD1D</strain>
    </source>
</reference>
<protein>
    <recommendedName>
        <fullName evidence="8">HTH araC/xylS-type domain-containing protein</fullName>
    </recommendedName>
</protein>
<evidence type="ECO:0000259" key="5">
    <source>
        <dbReference type="PROSITE" id="PS50887"/>
    </source>
</evidence>
<dbReference type="SUPFAM" id="SSF46689">
    <property type="entry name" value="Homeodomain-like"/>
    <property type="match status" value="2"/>
</dbReference>
<dbReference type="InterPro" id="IPR018060">
    <property type="entry name" value="HTH_AraC"/>
</dbReference>
<sequence length="266" mass="30653">MNKIEILSCALDYIENNLHENITAEDVAHACYCSKSYLQKIFKYLNGHSVKEYIIKRRITKAARDLVTNPRVSILDIAYKYCYSSPEAFTRAFDQVWRCTPSVFRKKAKFTELYPRQLLPIKNGDDYMSSRKHVDITELYDLFVDRKDCYFVCCDIKSLNEINEISFKAGDLAILEVLKRIEKVAGKEDVIFRIGGDEFVLLTNSKDKDYATNIGDMILKMNGQTFTYADKVIPLSVYVAVTRFSGSGLKYNELFTSLHNTIKESK</sequence>
<evidence type="ECO:0008006" key="8">
    <source>
        <dbReference type="Google" id="ProtNLM"/>
    </source>
</evidence>
<dbReference type="PROSITE" id="PS01124">
    <property type="entry name" value="HTH_ARAC_FAMILY_2"/>
    <property type="match status" value="1"/>
</dbReference>
<dbReference type="Gene3D" id="1.10.10.60">
    <property type="entry name" value="Homeodomain-like"/>
    <property type="match status" value="2"/>
</dbReference>
<keyword evidence="7" id="KW-1185">Reference proteome</keyword>
<dbReference type="InterPro" id="IPR000160">
    <property type="entry name" value="GGDEF_dom"/>
</dbReference>
<dbReference type="Pfam" id="PF00990">
    <property type="entry name" value="GGDEF"/>
    <property type="match status" value="1"/>
</dbReference>
<dbReference type="SUPFAM" id="SSF55073">
    <property type="entry name" value="Nucleotide cyclase"/>
    <property type="match status" value="1"/>
</dbReference>
<dbReference type="Gene3D" id="3.30.70.270">
    <property type="match status" value="1"/>
</dbReference>
<dbReference type="InterPro" id="IPR029787">
    <property type="entry name" value="Nucleotide_cyclase"/>
</dbReference>
<evidence type="ECO:0000313" key="7">
    <source>
        <dbReference type="Proteomes" id="UP000196053"/>
    </source>
</evidence>
<dbReference type="PANTHER" id="PTHR47504:SF5">
    <property type="entry name" value="RIGHT ORIGIN-BINDING PROTEIN"/>
    <property type="match status" value="1"/>
</dbReference>
<evidence type="ECO:0000259" key="4">
    <source>
        <dbReference type="PROSITE" id="PS01124"/>
    </source>
</evidence>
<keyword evidence="1" id="KW-0805">Transcription regulation</keyword>
<feature type="domain" description="GGDEF" evidence="5">
    <location>
        <begin position="147"/>
        <end position="266"/>
    </location>
</feature>
<dbReference type="InterPro" id="IPR043128">
    <property type="entry name" value="Rev_trsase/Diguanyl_cyclase"/>
</dbReference>
<dbReference type="InterPro" id="IPR009057">
    <property type="entry name" value="Homeodomain-like_sf"/>
</dbReference>
<dbReference type="Proteomes" id="UP000196053">
    <property type="component" value="Chromosome I"/>
</dbReference>
<organism evidence="6 7">
    <name type="scientific">Herbinix luporum</name>
    <dbReference type="NCBI Taxonomy" id="1679721"/>
    <lineage>
        <taxon>Bacteria</taxon>
        <taxon>Bacillati</taxon>
        <taxon>Bacillota</taxon>
        <taxon>Clostridia</taxon>
        <taxon>Lachnospirales</taxon>
        <taxon>Lachnospiraceae</taxon>
        <taxon>Herbinix</taxon>
    </lineage>
</organism>
<dbReference type="KEGG" id="hsd:SD1D_0117"/>
<name>A0A0K8J2F6_9FIRM</name>
<evidence type="ECO:0000256" key="1">
    <source>
        <dbReference type="ARBA" id="ARBA00023015"/>
    </source>
</evidence>
<dbReference type="SMART" id="SM00342">
    <property type="entry name" value="HTH_ARAC"/>
    <property type="match status" value="1"/>
</dbReference>
<dbReference type="GO" id="GO:0043565">
    <property type="term" value="F:sequence-specific DNA binding"/>
    <property type="evidence" value="ECO:0007669"/>
    <property type="project" value="InterPro"/>
</dbReference>
<evidence type="ECO:0000256" key="2">
    <source>
        <dbReference type="ARBA" id="ARBA00023125"/>
    </source>
</evidence>
<evidence type="ECO:0000256" key="3">
    <source>
        <dbReference type="ARBA" id="ARBA00023163"/>
    </source>
</evidence>
<evidence type="ECO:0000313" key="6">
    <source>
        <dbReference type="EMBL" id="CUH91672.1"/>
    </source>
</evidence>
<dbReference type="InterPro" id="IPR050959">
    <property type="entry name" value="MarA-like"/>
</dbReference>
<dbReference type="OrthoDB" id="45544at2"/>
<proteinExistence type="predicted"/>
<accession>A0A0K8J2F6</accession>
<dbReference type="AlphaFoldDB" id="A0A0K8J2F6"/>
<keyword evidence="3" id="KW-0804">Transcription</keyword>
<dbReference type="NCBIfam" id="TIGR00254">
    <property type="entry name" value="GGDEF"/>
    <property type="match status" value="1"/>
</dbReference>
<feature type="domain" description="HTH araC/xylS-type" evidence="4">
    <location>
        <begin position="8"/>
        <end position="107"/>
    </location>
</feature>
<dbReference type="RefSeq" id="WP_058257125.1">
    <property type="nucleotide sequence ID" value="NZ_DUPS01000006.1"/>
</dbReference>
<dbReference type="PROSITE" id="PS50887">
    <property type="entry name" value="GGDEF"/>
    <property type="match status" value="1"/>
</dbReference>
<keyword evidence="2" id="KW-0238">DNA-binding</keyword>
<dbReference type="EMBL" id="LN879430">
    <property type="protein sequence ID" value="CUH91672.1"/>
    <property type="molecule type" value="Genomic_DNA"/>
</dbReference>
<dbReference type="GO" id="GO:0003700">
    <property type="term" value="F:DNA-binding transcription factor activity"/>
    <property type="evidence" value="ECO:0007669"/>
    <property type="project" value="InterPro"/>
</dbReference>